<dbReference type="RefSeq" id="WP_353959640.1">
    <property type="nucleotide sequence ID" value="NZ_JAUFQT010000001.1"/>
</dbReference>
<dbReference type="Gene3D" id="2.160.10.10">
    <property type="entry name" value="Hexapeptide repeat proteins"/>
    <property type="match status" value="1"/>
</dbReference>
<evidence type="ECO:0000313" key="1">
    <source>
        <dbReference type="EMBL" id="MFB9213197.1"/>
    </source>
</evidence>
<organism evidence="1 2">
    <name type="scientific">Echinicola jeungdonensis</name>
    <dbReference type="NCBI Taxonomy" id="709343"/>
    <lineage>
        <taxon>Bacteria</taxon>
        <taxon>Pseudomonadati</taxon>
        <taxon>Bacteroidota</taxon>
        <taxon>Cytophagia</taxon>
        <taxon>Cytophagales</taxon>
        <taxon>Cyclobacteriaceae</taxon>
        <taxon>Echinicola</taxon>
    </lineage>
</organism>
<dbReference type="SUPFAM" id="SSF51161">
    <property type="entry name" value="Trimeric LpxA-like enzymes"/>
    <property type="match status" value="1"/>
</dbReference>
<evidence type="ECO:0000313" key="2">
    <source>
        <dbReference type="Proteomes" id="UP001589654"/>
    </source>
</evidence>
<evidence type="ECO:0008006" key="3">
    <source>
        <dbReference type="Google" id="ProtNLM"/>
    </source>
</evidence>
<sequence>MGKHQTNQAKDIFERLRSGEVISMDDPDYGKIRKAVNETIKLSVKLNSACNIQEIRSWLSEIIGSPIDESTTLFTPFYTNVGKNIKLGKNVFINHACSFLDLGV</sequence>
<protein>
    <recommendedName>
        <fullName evidence="3">Acetyltransferase</fullName>
    </recommendedName>
</protein>
<name>A0ABV5J8N1_9BACT</name>
<dbReference type="InterPro" id="IPR011004">
    <property type="entry name" value="Trimer_LpxA-like_sf"/>
</dbReference>
<keyword evidence="2" id="KW-1185">Reference proteome</keyword>
<dbReference type="EMBL" id="JBHMEW010000067">
    <property type="protein sequence ID" value="MFB9213197.1"/>
    <property type="molecule type" value="Genomic_DNA"/>
</dbReference>
<accession>A0ABV5J8N1</accession>
<reference evidence="1 2" key="1">
    <citation type="submission" date="2024-09" db="EMBL/GenBank/DDBJ databases">
        <authorList>
            <person name="Sun Q."/>
            <person name="Mori K."/>
        </authorList>
    </citation>
    <scope>NUCLEOTIDE SEQUENCE [LARGE SCALE GENOMIC DNA]</scope>
    <source>
        <strain evidence="1 2">CECT 7682</strain>
    </source>
</reference>
<proteinExistence type="predicted"/>
<gene>
    <name evidence="1" type="ORF">ACFFUR_15380</name>
</gene>
<dbReference type="Proteomes" id="UP001589654">
    <property type="component" value="Unassembled WGS sequence"/>
</dbReference>
<comment type="caution">
    <text evidence="1">The sequence shown here is derived from an EMBL/GenBank/DDBJ whole genome shotgun (WGS) entry which is preliminary data.</text>
</comment>